<gene>
    <name evidence="2" type="ORF">ATANTOWER_020822</name>
</gene>
<dbReference type="Proteomes" id="UP001345963">
    <property type="component" value="Unassembled WGS sequence"/>
</dbReference>
<feature type="non-terminal residue" evidence="2">
    <location>
        <position position="1"/>
    </location>
</feature>
<evidence type="ECO:0000256" key="1">
    <source>
        <dbReference type="SAM" id="Phobius"/>
    </source>
</evidence>
<keyword evidence="3" id="KW-1185">Reference proteome</keyword>
<keyword evidence="1" id="KW-1133">Transmembrane helix</keyword>
<protein>
    <submittedName>
        <fullName evidence="2">Uncharacterized protein</fullName>
    </submittedName>
</protein>
<keyword evidence="1" id="KW-0472">Membrane</keyword>
<comment type="caution">
    <text evidence="2">The sequence shown here is derived from an EMBL/GenBank/DDBJ whole genome shotgun (WGS) entry which is preliminary data.</text>
</comment>
<name>A0ABU7ARV6_9TELE</name>
<feature type="transmembrane region" description="Helical" evidence="1">
    <location>
        <begin position="26"/>
        <end position="43"/>
    </location>
</feature>
<sequence length="68" mass="7801">VEQQECRFCEVLDHVLLNIGPFAHCWTPPGLLALLAILYPRIIRYYKSQRAPRLIGRGVPVLTSQWAI</sequence>
<keyword evidence="1" id="KW-0812">Transmembrane</keyword>
<reference evidence="2 3" key="1">
    <citation type="submission" date="2021-07" db="EMBL/GenBank/DDBJ databases">
        <authorList>
            <person name="Palmer J.M."/>
        </authorList>
    </citation>
    <scope>NUCLEOTIDE SEQUENCE [LARGE SCALE GENOMIC DNA]</scope>
    <source>
        <strain evidence="2 3">AT_MEX2019</strain>
        <tissue evidence="2">Muscle</tissue>
    </source>
</reference>
<dbReference type="EMBL" id="JAHUTI010024105">
    <property type="protein sequence ID" value="MED6240419.1"/>
    <property type="molecule type" value="Genomic_DNA"/>
</dbReference>
<organism evidence="2 3">
    <name type="scientific">Ataeniobius toweri</name>
    <dbReference type="NCBI Taxonomy" id="208326"/>
    <lineage>
        <taxon>Eukaryota</taxon>
        <taxon>Metazoa</taxon>
        <taxon>Chordata</taxon>
        <taxon>Craniata</taxon>
        <taxon>Vertebrata</taxon>
        <taxon>Euteleostomi</taxon>
        <taxon>Actinopterygii</taxon>
        <taxon>Neopterygii</taxon>
        <taxon>Teleostei</taxon>
        <taxon>Neoteleostei</taxon>
        <taxon>Acanthomorphata</taxon>
        <taxon>Ovalentaria</taxon>
        <taxon>Atherinomorphae</taxon>
        <taxon>Cyprinodontiformes</taxon>
        <taxon>Goodeidae</taxon>
        <taxon>Ataeniobius</taxon>
    </lineage>
</organism>
<evidence type="ECO:0000313" key="3">
    <source>
        <dbReference type="Proteomes" id="UP001345963"/>
    </source>
</evidence>
<proteinExistence type="predicted"/>
<evidence type="ECO:0000313" key="2">
    <source>
        <dbReference type="EMBL" id="MED6240419.1"/>
    </source>
</evidence>
<accession>A0ABU7ARV6</accession>